<accession>A0A4Q0PED2</accession>
<gene>
    <name evidence="1" type="ORF">DSM02_1143</name>
</gene>
<dbReference type="CDD" id="cd02513">
    <property type="entry name" value="CMP-NeuAc_Synthase"/>
    <property type="match status" value="1"/>
</dbReference>
<dbReference type="PANTHER" id="PTHR21485">
    <property type="entry name" value="HAD SUPERFAMILY MEMBERS CMAS AND KDSC"/>
    <property type="match status" value="1"/>
</dbReference>
<evidence type="ECO:0000313" key="1">
    <source>
        <dbReference type="EMBL" id="RXG25173.1"/>
    </source>
</evidence>
<comment type="caution">
    <text evidence="1">The sequence shown here is derived from an EMBL/GenBank/DDBJ whole genome shotgun (WGS) entry which is preliminary data.</text>
</comment>
<dbReference type="SUPFAM" id="SSF53448">
    <property type="entry name" value="Nucleotide-diphospho-sugar transferases"/>
    <property type="match status" value="1"/>
</dbReference>
<evidence type="ECO:0000313" key="2">
    <source>
        <dbReference type="Proteomes" id="UP000289859"/>
    </source>
</evidence>
<sequence>MGEKPLVGHSITYALENGFKDVIITSNDTAILDFANQNGIKVINRPDALSGHQEPVITALQHAVDQLQKKYDAVILLQPTNPLRPKGLLKEAIAIFEWGDCDSLMTVSRNKHKLGTISDGRFIPYNYKMGQRSQDLEPLYYENGLLYIFKTEILNQGKLLGKNNYPLLIDHPFAEIDIDTEADFLKAEFFYNNYRDTP</sequence>
<dbReference type="GO" id="GO:0008781">
    <property type="term" value="F:N-acylneuraminate cytidylyltransferase activity"/>
    <property type="evidence" value="ECO:0007669"/>
    <property type="project" value="TreeGrafter"/>
</dbReference>
<organism evidence="1 2">
    <name type="scientific">Leeuwenhoekiella polynyae</name>
    <dbReference type="NCBI Taxonomy" id="1550906"/>
    <lineage>
        <taxon>Bacteria</taxon>
        <taxon>Pseudomonadati</taxon>
        <taxon>Bacteroidota</taxon>
        <taxon>Flavobacteriia</taxon>
        <taxon>Flavobacteriales</taxon>
        <taxon>Flavobacteriaceae</taxon>
        <taxon>Leeuwenhoekiella</taxon>
    </lineage>
</organism>
<dbReference type="InterPro" id="IPR003329">
    <property type="entry name" value="Cytidylyl_trans"/>
</dbReference>
<dbReference type="EMBL" id="QOVK01000003">
    <property type="protein sequence ID" value="RXG25173.1"/>
    <property type="molecule type" value="Genomic_DNA"/>
</dbReference>
<reference evidence="1 2" key="1">
    <citation type="submission" date="2018-07" db="EMBL/GenBank/DDBJ databases">
        <title>Leeuwenhoekiella genomics.</title>
        <authorList>
            <person name="Tahon G."/>
            <person name="Willems A."/>
        </authorList>
    </citation>
    <scope>NUCLEOTIDE SEQUENCE [LARGE SCALE GENOMIC DNA]</scope>
    <source>
        <strain evidence="1 2">LMG 29608</strain>
    </source>
</reference>
<dbReference type="PANTHER" id="PTHR21485:SF6">
    <property type="entry name" value="N-ACYLNEURAMINATE CYTIDYLYLTRANSFERASE-RELATED"/>
    <property type="match status" value="1"/>
</dbReference>
<dbReference type="InterPro" id="IPR029044">
    <property type="entry name" value="Nucleotide-diphossugar_trans"/>
</dbReference>
<name>A0A4Q0PED2_9FLAO</name>
<dbReference type="Gene3D" id="3.90.550.10">
    <property type="entry name" value="Spore Coat Polysaccharide Biosynthesis Protein SpsA, Chain A"/>
    <property type="match status" value="1"/>
</dbReference>
<proteinExistence type="predicted"/>
<dbReference type="AlphaFoldDB" id="A0A4Q0PED2"/>
<protein>
    <submittedName>
        <fullName evidence="1">CMP-N-acetylneuraminic acid synthetase</fullName>
    </submittedName>
</protein>
<dbReference type="InterPro" id="IPR050793">
    <property type="entry name" value="CMP-NeuNAc_synthase"/>
</dbReference>
<keyword evidence="2" id="KW-1185">Reference proteome</keyword>
<dbReference type="Pfam" id="PF02348">
    <property type="entry name" value="CTP_transf_3"/>
    <property type="match status" value="1"/>
</dbReference>
<dbReference type="Proteomes" id="UP000289859">
    <property type="component" value="Unassembled WGS sequence"/>
</dbReference>